<dbReference type="EMBL" id="CP138590">
    <property type="protein sequence ID" value="WPH03658.1"/>
    <property type="molecule type" value="Genomic_DNA"/>
</dbReference>
<evidence type="ECO:0008006" key="3">
    <source>
        <dbReference type="Google" id="ProtNLM"/>
    </source>
</evidence>
<evidence type="ECO:0000313" key="1">
    <source>
        <dbReference type="EMBL" id="WPH03658.1"/>
    </source>
</evidence>
<sequence length="252" mass="28673">MQDSLTPTDAEFLDPIIEFPSGERFERIQAITDFRRDDSLGEARILFLCRRVQGQVTGEVTGEANGKLETEDEEKFVLKVKVQVPSLQPNGIKTPLSGPRAQTQAEINALRLFVTTSQRNVPHLIATKTEPQTEKGLFPGGYVAYVVMTLMPGLNLMDLKFWSQSDQVKEEIRGAFIVLLKEIWRVGFAPYDCALRNILWEAETKTCSIVDFEHYEPAKDPVNMHITHEMQRWGVVQKPPAPSWHHAWMEGH</sequence>
<proteinExistence type="predicted"/>
<evidence type="ECO:0000313" key="2">
    <source>
        <dbReference type="Proteomes" id="UP001303373"/>
    </source>
</evidence>
<protein>
    <recommendedName>
        <fullName evidence="3">Protein kinase domain-containing protein</fullName>
    </recommendedName>
</protein>
<dbReference type="InterPro" id="IPR011009">
    <property type="entry name" value="Kinase-like_dom_sf"/>
</dbReference>
<dbReference type="Gene3D" id="1.10.510.10">
    <property type="entry name" value="Transferase(Phosphotransferase) domain 1"/>
    <property type="match status" value="1"/>
</dbReference>
<organism evidence="1 2">
    <name type="scientific">Acrodontium crateriforme</name>
    <dbReference type="NCBI Taxonomy" id="150365"/>
    <lineage>
        <taxon>Eukaryota</taxon>
        <taxon>Fungi</taxon>
        <taxon>Dikarya</taxon>
        <taxon>Ascomycota</taxon>
        <taxon>Pezizomycotina</taxon>
        <taxon>Dothideomycetes</taxon>
        <taxon>Dothideomycetidae</taxon>
        <taxon>Mycosphaerellales</taxon>
        <taxon>Teratosphaeriaceae</taxon>
        <taxon>Acrodontium</taxon>
    </lineage>
</organism>
<keyword evidence="2" id="KW-1185">Reference proteome</keyword>
<accession>A0AAQ3RDN6</accession>
<dbReference type="AlphaFoldDB" id="A0AAQ3RDN6"/>
<dbReference type="SUPFAM" id="SSF56112">
    <property type="entry name" value="Protein kinase-like (PK-like)"/>
    <property type="match status" value="1"/>
</dbReference>
<dbReference type="Proteomes" id="UP001303373">
    <property type="component" value="Chromosome 11"/>
</dbReference>
<reference evidence="1 2" key="1">
    <citation type="submission" date="2023-11" db="EMBL/GenBank/DDBJ databases">
        <title>An acidophilic fungus is an integral part of prey digestion in a carnivorous sundew plant.</title>
        <authorList>
            <person name="Tsai I.J."/>
        </authorList>
    </citation>
    <scope>NUCLEOTIDE SEQUENCE [LARGE SCALE GENOMIC DNA]</scope>
    <source>
        <strain evidence="1">169a</strain>
    </source>
</reference>
<name>A0AAQ3RDN6_9PEZI</name>
<gene>
    <name evidence="1" type="ORF">R9X50_00654100</name>
</gene>